<organism evidence="2 3">
    <name type="scientific">Alternaria burnsii</name>
    <dbReference type="NCBI Taxonomy" id="1187904"/>
    <lineage>
        <taxon>Eukaryota</taxon>
        <taxon>Fungi</taxon>
        <taxon>Dikarya</taxon>
        <taxon>Ascomycota</taxon>
        <taxon>Pezizomycotina</taxon>
        <taxon>Dothideomycetes</taxon>
        <taxon>Pleosporomycetidae</taxon>
        <taxon>Pleosporales</taxon>
        <taxon>Pleosporineae</taxon>
        <taxon>Pleosporaceae</taxon>
        <taxon>Alternaria</taxon>
        <taxon>Alternaria sect. Alternaria</taxon>
    </lineage>
</organism>
<dbReference type="EMBL" id="JAAABM010000002">
    <property type="protein sequence ID" value="KAF7680767.1"/>
    <property type="molecule type" value="Genomic_DNA"/>
</dbReference>
<dbReference type="Proteomes" id="UP000596902">
    <property type="component" value="Unassembled WGS sequence"/>
</dbReference>
<dbReference type="AlphaFoldDB" id="A0A8H7BFC0"/>
<dbReference type="GeneID" id="62200643"/>
<dbReference type="Gene3D" id="3.30.70.330">
    <property type="match status" value="1"/>
</dbReference>
<dbReference type="InterPro" id="IPR012677">
    <property type="entry name" value="Nucleotide-bd_a/b_plait_sf"/>
</dbReference>
<dbReference type="InterPro" id="IPR035979">
    <property type="entry name" value="RBD_domain_sf"/>
</dbReference>
<comment type="caution">
    <text evidence="2">The sequence shown here is derived from an EMBL/GenBank/DDBJ whole genome shotgun (WGS) entry which is preliminary data.</text>
</comment>
<proteinExistence type="predicted"/>
<dbReference type="GO" id="GO:0003676">
    <property type="term" value="F:nucleic acid binding"/>
    <property type="evidence" value="ECO:0007669"/>
    <property type="project" value="InterPro"/>
</dbReference>
<feature type="non-terminal residue" evidence="2">
    <location>
        <position position="1"/>
    </location>
</feature>
<gene>
    <name evidence="2" type="ORF">GT037_002418</name>
</gene>
<accession>A0A8H7BFC0</accession>
<reference evidence="2" key="1">
    <citation type="submission" date="2020-01" db="EMBL/GenBank/DDBJ databases">
        <authorList>
            <person name="Feng Z.H.Z."/>
        </authorList>
    </citation>
    <scope>NUCLEOTIDE SEQUENCE</scope>
    <source>
        <strain evidence="2">CBS107.38</strain>
    </source>
</reference>
<evidence type="ECO:0000256" key="1">
    <source>
        <dbReference type="SAM" id="MobiDB-lite"/>
    </source>
</evidence>
<dbReference type="SUPFAM" id="SSF54928">
    <property type="entry name" value="RNA-binding domain, RBD"/>
    <property type="match status" value="1"/>
</dbReference>
<sequence length="278" mass="31389">ATMMISDPGVQMAKPSNRTHRFFTKTVHSLSAHRRAPPRIPLPHSITIKVTPPTPPSSPTPSRRSSMHWEKIELSNYPPQLTHQDVLTLFQDFTISPDFVLPNVKNLAYPLRTFIRIAGEQEAERAVQELCWSKVGGRQINVRMVEETGHEEMEVAVADVADEMKIGIVNTARVYNPHLTTKLLEVRECMQGTANFAFLQARDPVTVSSKPEAHMLSTDDKAKWDLVMAGRSEGWNWKMKDGSGRLAALKDLQDTLQRQGIMRKLWGQWEGSSALDMH</sequence>
<evidence type="ECO:0008006" key="4">
    <source>
        <dbReference type="Google" id="ProtNLM"/>
    </source>
</evidence>
<feature type="region of interest" description="Disordered" evidence="1">
    <location>
        <begin position="33"/>
        <end position="65"/>
    </location>
</feature>
<evidence type="ECO:0000313" key="3">
    <source>
        <dbReference type="Proteomes" id="UP000596902"/>
    </source>
</evidence>
<reference evidence="2" key="2">
    <citation type="submission" date="2020-08" db="EMBL/GenBank/DDBJ databases">
        <title>Draft Genome Sequence of Cumin Blight Pathogen Alternaria burnsii.</title>
        <authorList>
            <person name="Feng Z."/>
        </authorList>
    </citation>
    <scope>NUCLEOTIDE SEQUENCE</scope>
    <source>
        <strain evidence="2">CBS107.38</strain>
    </source>
</reference>
<name>A0A8H7BFC0_9PLEO</name>
<dbReference type="RefSeq" id="XP_038790757.1">
    <property type="nucleotide sequence ID" value="XM_038927465.1"/>
</dbReference>
<protein>
    <recommendedName>
        <fullName evidence="4">RRM domain-containing protein</fullName>
    </recommendedName>
</protein>
<evidence type="ECO:0000313" key="2">
    <source>
        <dbReference type="EMBL" id="KAF7680767.1"/>
    </source>
</evidence>
<keyword evidence="3" id="KW-1185">Reference proteome</keyword>